<keyword evidence="1" id="KW-1133">Transmembrane helix</keyword>
<reference evidence="3 4" key="2">
    <citation type="journal article" date="2013" name="Genome Announc.">
        <title>Draft Genome Sequence of Methylobacterium mesophilicum Strain SR1.6/6, Isolated from Citrus sinensis.</title>
        <authorList>
            <person name="Marinho Almeida D."/>
            <person name="Dini-Andreote F."/>
            <person name="Camargo Neves A.A."/>
            <person name="Juca Ramos R.T."/>
            <person name="Andreote F.D."/>
            <person name="Carneiro A.R."/>
            <person name="Oliveira de Souza Lima A."/>
            <person name="Caracciolo Gomes de Sa P.H."/>
            <person name="Ribeiro Barbosa M.S."/>
            <person name="Araujo W.L."/>
            <person name="Silva A."/>
        </authorList>
    </citation>
    <scope>NUCLEOTIDE SEQUENCE [LARGE SCALE GENOMIC DNA]</scope>
    <source>
        <strain evidence="3 4">SR1.6/6</strain>
    </source>
</reference>
<sequence>MALRRLLRRGLRSAWLCDRGGSAVEFALIAPVVLLLFAGITVFGICLGAANNLRQIAAEAARASVAGVTDSERATLAQNTVDRNLASGAMFRPGSVAVQVGPDPNDATIYTVTITLDTTSLGINAFSRLLPMLPTLLRSTVSVRKGGL</sequence>
<dbReference type="InterPro" id="IPR012495">
    <property type="entry name" value="TadE-like_dom"/>
</dbReference>
<dbReference type="RefSeq" id="WP_158168796.1">
    <property type="nucleotide sequence ID" value="NZ_CP043538.1"/>
</dbReference>
<evidence type="ECO:0000259" key="2">
    <source>
        <dbReference type="Pfam" id="PF07811"/>
    </source>
</evidence>
<organism evidence="3 4">
    <name type="scientific">Methylobacterium mesophilicum SR1.6/6</name>
    <dbReference type="NCBI Taxonomy" id="908290"/>
    <lineage>
        <taxon>Bacteria</taxon>
        <taxon>Pseudomonadati</taxon>
        <taxon>Pseudomonadota</taxon>
        <taxon>Alphaproteobacteria</taxon>
        <taxon>Hyphomicrobiales</taxon>
        <taxon>Methylobacteriaceae</taxon>
        <taxon>Methylobacterium</taxon>
    </lineage>
</organism>
<evidence type="ECO:0000313" key="4">
    <source>
        <dbReference type="Proteomes" id="UP000012488"/>
    </source>
</evidence>
<keyword evidence="1" id="KW-0472">Membrane</keyword>
<accession>A0A6B9FMI5</accession>
<dbReference type="Proteomes" id="UP000012488">
    <property type="component" value="Chromosome"/>
</dbReference>
<gene>
    <name evidence="3" type="ORF">MMSR116_10885</name>
</gene>
<proteinExistence type="predicted"/>
<protein>
    <submittedName>
        <fullName evidence="3">Pilus assembly protein</fullName>
    </submittedName>
</protein>
<dbReference type="OrthoDB" id="7356451at2"/>
<dbReference type="Pfam" id="PF07811">
    <property type="entry name" value="TadE"/>
    <property type="match status" value="1"/>
</dbReference>
<feature type="domain" description="TadE-like" evidence="2">
    <location>
        <begin position="20"/>
        <end position="62"/>
    </location>
</feature>
<name>A0A6B9FMI5_9HYPH</name>
<evidence type="ECO:0000256" key="1">
    <source>
        <dbReference type="SAM" id="Phobius"/>
    </source>
</evidence>
<feature type="transmembrane region" description="Helical" evidence="1">
    <location>
        <begin position="21"/>
        <end position="45"/>
    </location>
</feature>
<dbReference type="KEGG" id="mmes:MMSR116_10885"/>
<dbReference type="AlphaFoldDB" id="A0A6B9FMI5"/>
<keyword evidence="1" id="KW-0812">Transmembrane</keyword>
<reference evidence="3 4" key="1">
    <citation type="journal article" date="2012" name="Genet. Mol. Biol.">
        <title>Analysis of 16S rRNA and mxaF genes revealing insights into Methylobacterium niche-specific plant association.</title>
        <authorList>
            <person name="Dourado M.N."/>
            <person name="Andreote F.D."/>
            <person name="Dini-Andreote F."/>
            <person name="Conti R."/>
            <person name="Araujo J.M."/>
            <person name="Araujo W.L."/>
        </authorList>
    </citation>
    <scope>NUCLEOTIDE SEQUENCE [LARGE SCALE GENOMIC DNA]</scope>
    <source>
        <strain evidence="3 4">SR1.6/6</strain>
    </source>
</reference>
<evidence type="ECO:0000313" key="3">
    <source>
        <dbReference type="EMBL" id="QGY02325.1"/>
    </source>
</evidence>
<dbReference type="EMBL" id="CP043538">
    <property type="protein sequence ID" value="QGY02325.1"/>
    <property type="molecule type" value="Genomic_DNA"/>
</dbReference>